<evidence type="ECO:0000313" key="1">
    <source>
        <dbReference type="EMBL" id="GGD74175.1"/>
    </source>
</evidence>
<dbReference type="Proteomes" id="UP000609064">
    <property type="component" value="Unassembled WGS sequence"/>
</dbReference>
<dbReference type="RefSeq" id="WP_188769232.1">
    <property type="nucleotide sequence ID" value="NZ_BMKK01000010.1"/>
</dbReference>
<protein>
    <submittedName>
        <fullName evidence="1">Uncharacterized protein</fullName>
    </submittedName>
</protein>
<accession>A0A916Z2Y4</accession>
<keyword evidence="2" id="KW-1185">Reference proteome</keyword>
<reference evidence="1" key="2">
    <citation type="submission" date="2020-09" db="EMBL/GenBank/DDBJ databases">
        <authorList>
            <person name="Sun Q."/>
            <person name="Zhou Y."/>
        </authorList>
    </citation>
    <scope>NUCLEOTIDE SEQUENCE</scope>
    <source>
        <strain evidence="1">CGMCC 1.15958</strain>
    </source>
</reference>
<dbReference type="EMBL" id="BMKK01000010">
    <property type="protein sequence ID" value="GGD74175.1"/>
    <property type="molecule type" value="Genomic_DNA"/>
</dbReference>
<comment type="caution">
    <text evidence="1">The sequence shown here is derived from an EMBL/GenBank/DDBJ whole genome shotgun (WGS) entry which is preliminary data.</text>
</comment>
<proteinExistence type="predicted"/>
<organism evidence="1 2">
    <name type="scientific">Emticicia aquatilis</name>
    <dbReference type="NCBI Taxonomy" id="1537369"/>
    <lineage>
        <taxon>Bacteria</taxon>
        <taxon>Pseudomonadati</taxon>
        <taxon>Bacteroidota</taxon>
        <taxon>Cytophagia</taxon>
        <taxon>Cytophagales</taxon>
        <taxon>Leadbetterellaceae</taxon>
        <taxon>Emticicia</taxon>
    </lineage>
</organism>
<evidence type="ECO:0000313" key="2">
    <source>
        <dbReference type="Proteomes" id="UP000609064"/>
    </source>
</evidence>
<dbReference type="AlphaFoldDB" id="A0A916Z2Y4"/>
<reference evidence="1" key="1">
    <citation type="journal article" date="2014" name="Int. J. Syst. Evol. Microbiol.">
        <title>Complete genome sequence of Corynebacterium casei LMG S-19264T (=DSM 44701T), isolated from a smear-ripened cheese.</title>
        <authorList>
            <consortium name="US DOE Joint Genome Institute (JGI-PGF)"/>
            <person name="Walter F."/>
            <person name="Albersmeier A."/>
            <person name="Kalinowski J."/>
            <person name="Ruckert C."/>
        </authorList>
    </citation>
    <scope>NUCLEOTIDE SEQUENCE</scope>
    <source>
        <strain evidence="1">CGMCC 1.15958</strain>
    </source>
</reference>
<name>A0A916Z2Y4_9BACT</name>
<sequence length="121" mass="13944">MSYNIIDIETAEDIKSSIKVKKEQFISFNLSTAYFLDDSSIIVQPLNPFGKCLHIFEVEAFEVFITKKDFPTTEQIENLYSGNTEIIDNLKSYKVTMLNSLQKLIFDELSTETPIDFNKIT</sequence>
<gene>
    <name evidence="1" type="ORF">GCM10011514_42860</name>
</gene>